<keyword evidence="2" id="KW-0472">Membrane</keyword>
<proteinExistence type="predicted"/>
<protein>
    <recommendedName>
        <fullName evidence="5">Type II secretory pathway pseudopilin PulG</fullName>
    </recommendedName>
</protein>
<evidence type="ECO:0008006" key="5">
    <source>
        <dbReference type="Google" id="ProtNLM"/>
    </source>
</evidence>
<evidence type="ECO:0000256" key="1">
    <source>
        <dbReference type="SAM" id="MobiDB-lite"/>
    </source>
</evidence>
<evidence type="ECO:0000313" key="3">
    <source>
        <dbReference type="EMBL" id="TDP13285.1"/>
    </source>
</evidence>
<gene>
    <name evidence="3" type="ORF">DFR39_101760</name>
</gene>
<dbReference type="EMBL" id="SNXE01000001">
    <property type="protein sequence ID" value="TDP13285.1"/>
    <property type="molecule type" value="Genomic_DNA"/>
</dbReference>
<evidence type="ECO:0000313" key="4">
    <source>
        <dbReference type="Proteomes" id="UP000295357"/>
    </source>
</evidence>
<comment type="caution">
    <text evidence="3">The sequence shown here is derived from an EMBL/GenBank/DDBJ whole genome shotgun (WGS) entry which is preliminary data.</text>
</comment>
<keyword evidence="2" id="KW-0812">Transmembrane</keyword>
<evidence type="ECO:0000256" key="2">
    <source>
        <dbReference type="SAM" id="Phobius"/>
    </source>
</evidence>
<feature type="region of interest" description="Disordered" evidence="1">
    <location>
        <begin position="154"/>
        <end position="177"/>
    </location>
</feature>
<dbReference type="Proteomes" id="UP000295357">
    <property type="component" value="Unassembled WGS sequence"/>
</dbReference>
<feature type="transmembrane region" description="Helical" evidence="2">
    <location>
        <begin position="7"/>
        <end position="31"/>
    </location>
</feature>
<keyword evidence="2" id="KW-1133">Transmembrane helix</keyword>
<keyword evidence="4" id="KW-1185">Reference proteome</keyword>
<accession>A0A4R6NE26</accession>
<name>A0A4R6NE26_9BURK</name>
<dbReference type="RefSeq" id="WP_133602178.1">
    <property type="nucleotide sequence ID" value="NZ_JAUFPJ010000001.1"/>
</dbReference>
<sequence length="177" mass="19184">MAGRQRGFTYLGLLFFVAITGAALAGLGQLWSTAAQRERERELEFRGGEIARAIARYAKATPSGMPRYPQTLEDLLLDVRGPKPLHHLRRAYVDPFSGKPDWVLLPEASQPGGFSGVHSREERLLLRQTAPDGSALGKASDWRFLSLPYERGPGADADAPALPVQPVEPGAPPLTTG</sequence>
<dbReference type="OrthoDB" id="5608857at2"/>
<reference evidence="3 4" key="1">
    <citation type="submission" date="2019-03" db="EMBL/GenBank/DDBJ databases">
        <title>Genomic Encyclopedia of Type Strains, Phase IV (KMG-IV): sequencing the most valuable type-strain genomes for metagenomic binning, comparative biology and taxonomic classification.</title>
        <authorList>
            <person name="Goeker M."/>
        </authorList>
    </citation>
    <scope>NUCLEOTIDE SEQUENCE [LARGE SCALE GENOMIC DNA]</scope>
    <source>
        <strain evidence="3 4">DSM 25082</strain>
    </source>
</reference>
<organism evidence="3 4">
    <name type="scientific">Roseateles asaccharophilus</name>
    <dbReference type="NCBI Taxonomy" id="582607"/>
    <lineage>
        <taxon>Bacteria</taxon>
        <taxon>Pseudomonadati</taxon>
        <taxon>Pseudomonadota</taxon>
        <taxon>Betaproteobacteria</taxon>
        <taxon>Burkholderiales</taxon>
        <taxon>Sphaerotilaceae</taxon>
        <taxon>Roseateles</taxon>
    </lineage>
</organism>
<dbReference type="AlphaFoldDB" id="A0A4R6NE26"/>